<evidence type="ECO:0000313" key="2">
    <source>
        <dbReference type="EMBL" id="NNG25199.1"/>
    </source>
</evidence>
<name>A0A7Y2P2Q7_9BURK</name>
<organism evidence="2 3">
    <name type="scientific">Telluria aromaticivorans</name>
    <dbReference type="NCBI Taxonomy" id="2725995"/>
    <lineage>
        <taxon>Bacteria</taxon>
        <taxon>Pseudomonadati</taxon>
        <taxon>Pseudomonadota</taxon>
        <taxon>Betaproteobacteria</taxon>
        <taxon>Burkholderiales</taxon>
        <taxon>Oxalobacteraceae</taxon>
        <taxon>Telluria group</taxon>
        <taxon>Telluria</taxon>
    </lineage>
</organism>
<dbReference type="Pfam" id="PF13946">
    <property type="entry name" value="DUF4214"/>
    <property type="match status" value="1"/>
</dbReference>
<evidence type="ECO:0000313" key="3">
    <source>
        <dbReference type="Proteomes" id="UP000533905"/>
    </source>
</evidence>
<gene>
    <name evidence="2" type="ORF">HGB41_19635</name>
</gene>
<dbReference type="InterPro" id="IPR011049">
    <property type="entry name" value="Serralysin-like_metalloprot_C"/>
</dbReference>
<dbReference type="Gene3D" id="2.160.20.160">
    <property type="match status" value="1"/>
</dbReference>
<proteinExistence type="predicted"/>
<feature type="domain" description="DUF4214" evidence="1">
    <location>
        <begin position="207"/>
        <end position="276"/>
    </location>
</feature>
<sequence length="294" mass="30468">MGQGLSHGVVEGMLTAYQTAYRDGSFFNVTNTQTQMRSTDSIMANLLRASAGNDDIVVELPARLYEDVVVDAGAGNDLVTLAGGGGRLHANGGAGNDLVSLLGGSHRIDGGIGLDVVKLAGLRADATVKAGATAPAFTVTDKSGATNQLVNVERIVFADGTLALDIDGNAGQAYRLYQAAFNRTPDGGGLGYWIGTMDKGSSLDSVAANFINSAEFKGIYGVNPTSQQLVARFYENILHRAPEAAGLAYWSDLLERRAATVAEVLADISESGENKAALVGVIGNGFGFTPYGEG</sequence>
<dbReference type="InterPro" id="IPR025282">
    <property type="entry name" value="DUF4214"/>
</dbReference>
<dbReference type="EMBL" id="JABAIV010000008">
    <property type="protein sequence ID" value="NNG25199.1"/>
    <property type="molecule type" value="Genomic_DNA"/>
</dbReference>
<dbReference type="SUPFAM" id="SSF51120">
    <property type="entry name" value="beta-Roll"/>
    <property type="match status" value="1"/>
</dbReference>
<reference evidence="2 3" key="1">
    <citation type="submission" date="2020-04" db="EMBL/GenBank/DDBJ databases">
        <title>Massilia sp. nov., a cold adapted bacteria isolated from Arctic soil.</title>
        <authorList>
            <person name="Son J."/>
            <person name="Ka J.-O."/>
        </authorList>
    </citation>
    <scope>NUCLEOTIDE SEQUENCE [LARGE SCALE GENOMIC DNA]</scope>
    <source>
        <strain evidence="2 3">ML15P13</strain>
    </source>
</reference>
<dbReference type="Proteomes" id="UP000533905">
    <property type="component" value="Unassembled WGS sequence"/>
</dbReference>
<evidence type="ECO:0000259" key="1">
    <source>
        <dbReference type="Pfam" id="PF13946"/>
    </source>
</evidence>
<dbReference type="PRINTS" id="PR00313">
    <property type="entry name" value="CABNDNGRPT"/>
</dbReference>
<dbReference type="AlphaFoldDB" id="A0A7Y2P2Q7"/>
<keyword evidence="3" id="KW-1185">Reference proteome</keyword>
<accession>A0A7Y2P2Q7</accession>
<protein>
    <submittedName>
        <fullName evidence="2">DUF4214 domain-containing protein</fullName>
    </submittedName>
</protein>
<comment type="caution">
    <text evidence="2">The sequence shown here is derived from an EMBL/GenBank/DDBJ whole genome shotgun (WGS) entry which is preliminary data.</text>
</comment>